<protein>
    <submittedName>
        <fullName evidence="1">Uncharacterized protein</fullName>
    </submittedName>
</protein>
<accession>A0A5B8HVQ5</accession>
<dbReference type="EMBL" id="MK250085">
    <property type="protein sequence ID" value="QDY51703.1"/>
    <property type="molecule type" value="Genomic_DNA"/>
</dbReference>
<organism evidence="1">
    <name type="scientific">Mimiviridae sp. ChoanoV1</name>
    <dbReference type="NCBI Taxonomy" id="2596887"/>
    <lineage>
        <taxon>Viruses</taxon>
        <taxon>Varidnaviria</taxon>
        <taxon>Bamfordvirae</taxon>
        <taxon>Nucleocytoviricota</taxon>
        <taxon>Megaviricetes</taxon>
        <taxon>Imitervirales</taxon>
        <taxon>Schizomimiviridae</taxon>
    </lineage>
</organism>
<gene>
    <name evidence="1" type="ORF">1_88</name>
</gene>
<evidence type="ECO:0000313" key="1">
    <source>
        <dbReference type="EMBL" id="QDY51703.1"/>
    </source>
</evidence>
<name>A0A5B8HVQ5_9VIRU</name>
<sequence>MGNKISNTRCYILDDFHNKHFFQKYDLKIYQDQAFIFFKTKTPFYTKDIQLFIYKIGKNNIINYLANKNINLENLDYIKNHDIEYYEFVEENPEYKISIRLNNDKKITTIVLKFKSKELYKYN</sequence>
<reference evidence="1" key="1">
    <citation type="submission" date="2018-11" db="EMBL/GenBank/DDBJ databases">
        <title>A distinct lineage of giant viruses engineers rhodopsin photosystems in predatory marine eukaryotes.</title>
        <authorList>
            <person name="Needham D.M."/>
            <person name="Yoshizawa S."/>
            <person name="Hosaka T."/>
            <person name="Poirier C."/>
            <person name="Choi C.-J."/>
            <person name="Hehenberger E."/>
            <person name="Irwin N.A.T."/>
            <person name="Wilken S."/>
            <person name="Yung C.-M."/>
            <person name="Bachy C."/>
            <person name="Kurihara R."/>
            <person name="Nakajima Y."/>
            <person name="Kojima K."/>
            <person name="Kimura-Someya T."/>
            <person name="Leonard G."/>
            <person name="Malmstrom R.R."/>
            <person name="Mende D."/>
            <person name="Olson D.K."/>
            <person name="Sudo Y."/>
            <person name="Sudek S."/>
            <person name="Richards T.A."/>
            <person name="DeLong E.F."/>
            <person name="Keeling P.J."/>
            <person name="Santoro A.E."/>
            <person name="Shirouzu M."/>
            <person name="Iwasaki W."/>
            <person name="Worden A.Z."/>
        </authorList>
    </citation>
    <scope>NUCLEOTIDE SEQUENCE</scope>
</reference>
<proteinExistence type="predicted"/>